<proteinExistence type="predicted"/>
<dbReference type="RefSeq" id="WP_136773285.1">
    <property type="nucleotide sequence ID" value="NZ_CP156074.1"/>
</dbReference>
<evidence type="ECO:0000259" key="1">
    <source>
        <dbReference type="Pfam" id="PF05899"/>
    </source>
</evidence>
<evidence type="ECO:0000313" key="3">
    <source>
        <dbReference type="Proteomes" id="UP000310016"/>
    </source>
</evidence>
<dbReference type="CDD" id="cd02227">
    <property type="entry name" value="cupin_TM1112-like"/>
    <property type="match status" value="1"/>
</dbReference>
<accession>A0A4U0PY35</accession>
<gene>
    <name evidence="2" type="ORF">FAZ21_09885</name>
</gene>
<organism evidence="2 3">
    <name type="scientific">Chitiniphilus eburneus</name>
    <dbReference type="NCBI Taxonomy" id="2571148"/>
    <lineage>
        <taxon>Bacteria</taxon>
        <taxon>Pseudomonadati</taxon>
        <taxon>Pseudomonadota</taxon>
        <taxon>Betaproteobacteria</taxon>
        <taxon>Neisseriales</taxon>
        <taxon>Chitinibacteraceae</taxon>
        <taxon>Chitiniphilus</taxon>
    </lineage>
</organism>
<name>A0A4U0PY35_9NEIS</name>
<dbReference type="SUPFAM" id="SSF51182">
    <property type="entry name" value="RmlC-like cupins"/>
    <property type="match status" value="1"/>
</dbReference>
<dbReference type="Gene3D" id="2.60.120.10">
    <property type="entry name" value="Jelly Rolls"/>
    <property type="match status" value="1"/>
</dbReference>
<dbReference type="InterPro" id="IPR011051">
    <property type="entry name" value="RmlC_Cupin_sf"/>
</dbReference>
<protein>
    <submittedName>
        <fullName evidence="2">DUF861 domain-containing protein</fullName>
    </submittedName>
</protein>
<comment type="caution">
    <text evidence="2">The sequence shown here is derived from an EMBL/GenBank/DDBJ whole genome shotgun (WGS) entry which is preliminary data.</text>
</comment>
<dbReference type="OrthoDB" id="9799053at2"/>
<dbReference type="PANTHER" id="PTHR33271">
    <property type="entry name" value="OS04G0445200 PROTEIN"/>
    <property type="match status" value="1"/>
</dbReference>
<dbReference type="Proteomes" id="UP000310016">
    <property type="component" value="Unassembled WGS sequence"/>
</dbReference>
<reference evidence="2 3" key="1">
    <citation type="submission" date="2019-04" db="EMBL/GenBank/DDBJ databases">
        <title>Chitiniphilus eburnea sp. nov., a novel chitinolytic bacterium isolated from aquaculture sludge.</title>
        <authorList>
            <person name="Sheng M."/>
        </authorList>
    </citation>
    <scope>NUCLEOTIDE SEQUENCE [LARGE SCALE GENOMIC DNA]</scope>
    <source>
        <strain evidence="2 3">HX-2-15</strain>
    </source>
</reference>
<dbReference type="InterPro" id="IPR014710">
    <property type="entry name" value="RmlC-like_jellyroll"/>
</dbReference>
<dbReference type="AlphaFoldDB" id="A0A4U0PY35"/>
<dbReference type="InterPro" id="IPR008579">
    <property type="entry name" value="UGlyAH_Cupin_dom"/>
</dbReference>
<sequence>MIHTEPQIDAARQQELGVKDWPIWSKEVSQFPWHYAEPETCWLIEGKVRVTTQDGEQVTLVAGDLARFDAGLRCTWEVLEPLSKHYRFG</sequence>
<evidence type="ECO:0000313" key="2">
    <source>
        <dbReference type="EMBL" id="TJZ73495.1"/>
    </source>
</evidence>
<keyword evidence="3" id="KW-1185">Reference proteome</keyword>
<feature type="domain" description="(S)-ureidoglycine aminohydrolase cupin" evidence="1">
    <location>
        <begin position="14"/>
        <end position="86"/>
    </location>
</feature>
<dbReference type="Pfam" id="PF05899">
    <property type="entry name" value="Cupin_3"/>
    <property type="match status" value="1"/>
</dbReference>
<dbReference type="PANTHER" id="PTHR33271:SF22">
    <property type="entry name" value="OS04G0445200 PROTEIN"/>
    <property type="match status" value="1"/>
</dbReference>
<dbReference type="EMBL" id="SUMF01000009">
    <property type="protein sequence ID" value="TJZ73495.1"/>
    <property type="molecule type" value="Genomic_DNA"/>
</dbReference>